<protein>
    <recommendedName>
        <fullName evidence="5">Tat pathway signal sequence</fullName>
    </recommendedName>
</protein>
<evidence type="ECO:0008006" key="5">
    <source>
        <dbReference type="Google" id="ProtNLM"/>
    </source>
</evidence>
<name>A0A9P4IPM5_9PEZI</name>
<keyword evidence="4" id="KW-1185">Reference proteome</keyword>
<reference evidence="3" key="1">
    <citation type="journal article" date="2020" name="Stud. Mycol.">
        <title>101 Dothideomycetes genomes: a test case for predicting lifestyles and emergence of pathogens.</title>
        <authorList>
            <person name="Haridas S."/>
            <person name="Albert R."/>
            <person name="Binder M."/>
            <person name="Bloem J."/>
            <person name="Labutti K."/>
            <person name="Salamov A."/>
            <person name="Andreopoulos B."/>
            <person name="Baker S."/>
            <person name="Barry K."/>
            <person name="Bills G."/>
            <person name="Bluhm B."/>
            <person name="Cannon C."/>
            <person name="Castanera R."/>
            <person name="Culley D."/>
            <person name="Daum C."/>
            <person name="Ezra D."/>
            <person name="Gonzalez J."/>
            <person name="Henrissat B."/>
            <person name="Kuo A."/>
            <person name="Liang C."/>
            <person name="Lipzen A."/>
            <person name="Lutzoni F."/>
            <person name="Magnuson J."/>
            <person name="Mondo S."/>
            <person name="Nolan M."/>
            <person name="Ohm R."/>
            <person name="Pangilinan J."/>
            <person name="Park H.-J."/>
            <person name="Ramirez L."/>
            <person name="Alfaro M."/>
            <person name="Sun H."/>
            <person name="Tritt A."/>
            <person name="Yoshinaga Y."/>
            <person name="Zwiers L.-H."/>
            <person name="Turgeon B."/>
            <person name="Goodwin S."/>
            <person name="Spatafora J."/>
            <person name="Crous P."/>
            <person name="Grigoriev I."/>
        </authorList>
    </citation>
    <scope>NUCLEOTIDE SEQUENCE</scope>
    <source>
        <strain evidence="3">CBS 133067</strain>
    </source>
</reference>
<sequence length="208" mass="23909">MLSTLDITPAAHAIQVEQIQFKGSPAWLRNGSAWVPDPGPIDYVGHPTPELDEAWEKLLRDRYFMITEEEARAAFPTEWKEAYAKMPGGEEGYLVGLDMFHTLHCVNQIRQMLWPEYYEPPPATANFEVLHKGHCIDQIRQYIMCSGDLTPIPTKFYDFLGGFRYVDSNYPHTCRNFGKIREWVDERVKQNAKGRGEKSGGKLPEIVF</sequence>
<evidence type="ECO:0000256" key="1">
    <source>
        <dbReference type="ARBA" id="ARBA00004685"/>
    </source>
</evidence>
<dbReference type="GO" id="GO:0043386">
    <property type="term" value="P:mycotoxin biosynthetic process"/>
    <property type="evidence" value="ECO:0007669"/>
    <property type="project" value="InterPro"/>
</dbReference>
<comment type="pathway">
    <text evidence="1">Mycotoxin biosynthesis.</text>
</comment>
<comment type="caution">
    <text evidence="3">The sequence shown here is derived from an EMBL/GenBank/DDBJ whole genome shotgun (WGS) entry which is preliminary data.</text>
</comment>
<organism evidence="3 4">
    <name type="scientific">Rhizodiscina lignyota</name>
    <dbReference type="NCBI Taxonomy" id="1504668"/>
    <lineage>
        <taxon>Eukaryota</taxon>
        <taxon>Fungi</taxon>
        <taxon>Dikarya</taxon>
        <taxon>Ascomycota</taxon>
        <taxon>Pezizomycotina</taxon>
        <taxon>Dothideomycetes</taxon>
        <taxon>Pleosporomycetidae</taxon>
        <taxon>Aulographales</taxon>
        <taxon>Rhizodiscinaceae</taxon>
        <taxon>Rhizodiscina</taxon>
    </lineage>
</organism>
<evidence type="ECO:0000313" key="3">
    <source>
        <dbReference type="EMBL" id="KAF2104954.1"/>
    </source>
</evidence>
<evidence type="ECO:0000313" key="4">
    <source>
        <dbReference type="Proteomes" id="UP000799772"/>
    </source>
</evidence>
<dbReference type="EMBL" id="ML978121">
    <property type="protein sequence ID" value="KAF2104954.1"/>
    <property type="molecule type" value="Genomic_DNA"/>
</dbReference>
<evidence type="ECO:0000256" key="2">
    <source>
        <dbReference type="ARBA" id="ARBA00035112"/>
    </source>
</evidence>
<dbReference type="InterPro" id="IPR021765">
    <property type="entry name" value="UstYa-like"/>
</dbReference>
<dbReference type="Pfam" id="PF11807">
    <property type="entry name" value="UstYa"/>
    <property type="match status" value="1"/>
</dbReference>
<dbReference type="OrthoDB" id="3687641at2759"/>
<gene>
    <name evidence="3" type="ORF">NA57DRAFT_71153</name>
</gene>
<dbReference type="PANTHER" id="PTHR33365">
    <property type="entry name" value="YALI0B05434P"/>
    <property type="match status" value="1"/>
</dbReference>
<dbReference type="AlphaFoldDB" id="A0A9P4IPM5"/>
<dbReference type="PANTHER" id="PTHR33365:SF4">
    <property type="entry name" value="CYCLOCHLOROTINE BIOSYNTHESIS PROTEIN O"/>
    <property type="match status" value="1"/>
</dbReference>
<accession>A0A9P4IPM5</accession>
<comment type="similarity">
    <text evidence="2">Belongs to the ustYa family.</text>
</comment>
<proteinExistence type="inferred from homology"/>
<dbReference type="Proteomes" id="UP000799772">
    <property type="component" value="Unassembled WGS sequence"/>
</dbReference>